<dbReference type="PANTHER" id="PTHR47481:SF14">
    <property type="entry name" value="RETROTRANSPOSON COPIA-LIKE N-TERMINAL DOMAIN-CONTAINING PROTEIN"/>
    <property type="match status" value="1"/>
</dbReference>
<dbReference type="OrthoDB" id="7551932at2759"/>
<keyword evidence="1" id="KW-0479">Metal-binding</keyword>
<dbReference type="Proteomes" id="UP000036403">
    <property type="component" value="Unassembled WGS sequence"/>
</dbReference>
<evidence type="ECO:0000256" key="1">
    <source>
        <dbReference type="PROSITE-ProRule" id="PRU00047"/>
    </source>
</evidence>
<feature type="domain" description="CCHC-type" evidence="2">
    <location>
        <begin position="239"/>
        <end position="253"/>
    </location>
</feature>
<proteinExistence type="predicted"/>
<accession>A0A0J7K9B0</accession>
<dbReference type="SMART" id="SM00343">
    <property type="entry name" value="ZnF_C2HC"/>
    <property type="match status" value="1"/>
</dbReference>
<keyword evidence="1" id="KW-0863">Zinc-finger</keyword>
<gene>
    <name evidence="3" type="ORF">RF55_14115</name>
</gene>
<organism evidence="3 4">
    <name type="scientific">Lasius niger</name>
    <name type="common">Black garden ant</name>
    <dbReference type="NCBI Taxonomy" id="67767"/>
    <lineage>
        <taxon>Eukaryota</taxon>
        <taxon>Metazoa</taxon>
        <taxon>Ecdysozoa</taxon>
        <taxon>Arthropoda</taxon>
        <taxon>Hexapoda</taxon>
        <taxon>Insecta</taxon>
        <taxon>Pterygota</taxon>
        <taxon>Neoptera</taxon>
        <taxon>Endopterygota</taxon>
        <taxon>Hymenoptera</taxon>
        <taxon>Apocrita</taxon>
        <taxon>Aculeata</taxon>
        <taxon>Formicoidea</taxon>
        <taxon>Formicidae</taxon>
        <taxon>Formicinae</taxon>
        <taxon>Lasius</taxon>
        <taxon>Lasius</taxon>
    </lineage>
</organism>
<name>A0A0J7K9B0_LASNI</name>
<dbReference type="PROSITE" id="PS50158">
    <property type="entry name" value="ZF_CCHC"/>
    <property type="match status" value="1"/>
</dbReference>
<keyword evidence="4" id="KW-1185">Reference proteome</keyword>
<dbReference type="InterPro" id="IPR001878">
    <property type="entry name" value="Znf_CCHC"/>
</dbReference>
<dbReference type="EMBL" id="LBMM01011477">
    <property type="protein sequence ID" value="KMQ86806.1"/>
    <property type="molecule type" value="Genomic_DNA"/>
</dbReference>
<reference evidence="3 4" key="1">
    <citation type="submission" date="2015-04" db="EMBL/GenBank/DDBJ databases">
        <title>Lasius niger genome sequencing.</title>
        <authorList>
            <person name="Konorov E.A."/>
            <person name="Nikitin M.A."/>
            <person name="Kirill M.V."/>
            <person name="Chang P."/>
        </authorList>
    </citation>
    <scope>NUCLEOTIDE SEQUENCE [LARGE SCALE GENOMIC DNA]</scope>
    <source>
        <tissue evidence="3">Whole</tissue>
    </source>
</reference>
<dbReference type="PANTHER" id="PTHR47481">
    <property type="match status" value="1"/>
</dbReference>
<dbReference type="GO" id="GO:0008270">
    <property type="term" value="F:zinc ion binding"/>
    <property type="evidence" value="ECO:0007669"/>
    <property type="project" value="UniProtKB-KW"/>
</dbReference>
<dbReference type="InterPro" id="IPR054722">
    <property type="entry name" value="PolX-like_BBD"/>
</dbReference>
<sequence length="422" mass="48188">MADENFNREVRVTKLSKATYSRWKIEIRDALESHRIWEIAGGITVKPEEARNDDGTVSNSREIEDWKVKDSKARSIIRSTPDDTMFDRVCDCESSADIMKRIKTVYEPKTLNVLLELLREFFIYSWKPDSTVGTFVAGLKVIARRIEALESEDFGRSFNEKLLMAKILGCLPKDFDNFVTSWSLLSEDVSLESFLEKLTNAERSIAERLDDTTHEVFKAKSKLTNNQTKKTINKTYQGKCHKCGKKEHMQRDCWSKSIKSEKPEASEEKKVSKDHKNESGLSASSVLKANVNNCIIADSGASVHLTRILEWFSSLRKLTSPIVLSIANGKTLWATHVGNIEIEKSVNGKQWEERTWENVYYSKDMSSESLFSTTFMEMTKGYGFYHGNGIMRLVNGRKTILGGKGLEINMFLSFESNHHRSL</sequence>
<dbReference type="Pfam" id="PF22936">
    <property type="entry name" value="Pol_BBD"/>
    <property type="match status" value="1"/>
</dbReference>
<dbReference type="AlphaFoldDB" id="A0A0J7K9B0"/>
<dbReference type="Pfam" id="PF14223">
    <property type="entry name" value="Retrotran_gag_2"/>
    <property type="match status" value="1"/>
</dbReference>
<dbReference type="GO" id="GO:0003676">
    <property type="term" value="F:nucleic acid binding"/>
    <property type="evidence" value="ECO:0007669"/>
    <property type="project" value="InterPro"/>
</dbReference>
<comment type="caution">
    <text evidence="3">The sequence shown here is derived from an EMBL/GenBank/DDBJ whole genome shotgun (WGS) entry which is preliminary data.</text>
</comment>
<dbReference type="STRING" id="67767.A0A0J7K9B0"/>
<protein>
    <submittedName>
        <fullName evidence="3">Copia protein</fullName>
    </submittedName>
</protein>
<evidence type="ECO:0000313" key="4">
    <source>
        <dbReference type="Proteomes" id="UP000036403"/>
    </source>
</evidence>
<keyword evidence="1" id="KW-0862">Zinc</keyword>
<evidence type="ECO:0000313" key="3">
    <source>
        <dbReference type="EMBL" id="KMQ86806.1"/>
    </source>
</evidence>
<dbReference type="PaxDb" id="67767-A0A0J7K9B0"/>
<evidence type="ECO:0000259" key="2">
    <source>
        <dbReference type="PROSITE" id="PS50158"/>
    </source>
</evidence>